<dbReference type="CDD" id="cd02440">
    <property type="entry name" value="AdoMet_MTases"/>
    <property type="match status" value="1"/>
</dbReference>
<keyword evidence="2" id="KW-0808">Transferase</keyword>
<reference evidence="2 3" key="1">
    <citation type="submission" date="2017-04" db="EMBL/GenBank/DDBJ databases">
        <authorList>
            <person name="Afonso C.L."/>
            <person name="Miller P.J."/>
            <person name="Scott M.A."/>
            <person name="Spackman E."/>
            <person name="Goraichik I."/>
            <person name="Dimitrov K.M."/>
            <person name="Suarez D.L."/>
            <person name="Swayne D.E."/>
        </authorList>
    </citation>
    <scope>NUCLEOTIDE SEQUENCE [LARGE SCALE GENOMIC DNA]</scope>
    <source>
        <strain evidence="2 3">ToBE</strain>
    </source>
</reference>
<dbReference type="PANTHER" id="PTHR45036">
    <property type="entry name" value="METHYLTRANSFERASE LIKE 7B"/>
    <property type="match status" value="1"/>
</dbReference>
<dbReference type="EMBL" id="LT838272">
    <property type="protein sequence ID" value="SMB94978.1"/>
    <property type="molecule type" value="Genomic_DNA"/>
</dbReference>
<dbReference type="GO" id="GO:0008757">
    <property type="term" value="F:S-adenosylmethionine-dependent methyltransferase activity"/>
    <property type="evidence" value="ECO:0007669"/>
    <property type="project" value="InterPro"/>
</dbReference>
<dbReference type="RefSeq" id="WP_084664705.1">
    <property type="nucleotide sequence ID" value="NZ_LT838272.1"/>
</dbReference>
<evidence type="ECO:0000313" key="2">
    <source>
        <dbReference type="EMBL" id="SMB94978.1"/>
    </source>
</evidence>
<keyword evidence="3" id="KW-1185">Reference proteome</keyword>
<dbReference type="GO" id="GO:0032259">
    <property type="term" value="P:methylation"/>
    <property type="evidence" value="ECO:0007669"/>
    <property type="project" value="UniProtKB-KW"/>
</dbReference>
<gene>
    <name evidence="2" type="ORF">SAMN00808754_1156</name>
</gene>
<dbReference type="InterPro" id="IPR052356">
    <property type="entry name" value="Thiol_S-MT"/>
</dbReference>
<protein>
    <submittedName>
        <fullName evidence="2">Phosphatidylethanolamine N-methyltransferase</fullName>
    </submittedName>
</protein>
<dbReference type="STRING" id="698762.SAMN00808754_1156"/>
<name>A0A1W1VNS1_9FIRM</name>
<dbReference type="PANTHER" id="PTHR45036:SF1">
    <property type="entry name" value="METHYLTRANSFERASE LIKE 7A"/>
    <property type="match status" value="1"/>
</dbReference>
<accession>A0A1W1VNS1</accession>
<keyword evidence="2" id="KW-0489">Methyltransferase</keyword>
<dbReference type="Proteomes" id="UP000192569">
    <property type="component" value="Chromosome I"/>
</dbReference>
<dbReference type="InterPro" id="IPR029063">
    <property type="entry name" value="SAM-dependent_MTases_sf"/>
</dbReference>
<dbReference type="Pfam" id="PF08241">
    <property type="entry name" value="Methyltransf_11"/>
    <property type="match status" value="1"/>
</dbReference>
<dbReference type="InterPro" id="IPR013216">
    <property type="entry name" value="Methyltransf_11"/>
</dbReference>
<organism evidence="2 3">
    <name type="scientific">Thermanaeromonas toyohensis ToBE</name>
    <dbReference type="NCBI Taxonomy" id="698762"/>
    <lineage>
        <taxon>Bacteria</taxon>
        <taxon>Bacillati</taxon>
        <taxon>Bacillota</taxon>
        <taxon>Clostridia</taxon>
        <taxon>Neomoorellales</taxon>
        <taxon>Neomoorellaceae</taxon>
        <taxon>Thermanaeromonas</taxon>
    </lineage>
</organism>
<evidence type="ECO:0000313" key="3">
    <source>
        <dbReference type="Proteomes" id="UP000192569"/>
    </source>
</evidence>
<feature type="domain" description="Methyltransferase type 11" evidence="1">
    <location>
        <begin position="44"/>
        <end position="138"/>
    </location>
</feature>
<evidence type="ECO:0000259" key="1">
    <source>
        <dbReference type="Pfam" id="PF08241"/>
    </source>
</evidence>
<dbReference type="OrthoDB" id="9772751at2"/>
<dbReference type="Gene3D" id="3.40.50.150">
    <property type="entry name" value="Vaccinia Virus protein VP39"/>
    <property type="match status" value="1"/>
</dbReference>
<proteinExistence type="predicted"/>
<dbReference type="AlphaFoldDB" id="A0A1W1VNS1"/>
<sequence>MDKDLTETIKKRYNRTAFFYDWMDRVISPHWRKLVWQEAYGRVLEVGVGTGANFPFYPPYCQVTAIDFSPKMLERAQQKLYLARAPVTLLEMDVQQLKFPSGSFDTVVATFVFCSVPDPVRGLQEVCRVCHPEGKIVLLEHVRSENRLLGSLMDLLNPLIVYLFGSNINRRTVENVKKAGIKIERVENLAGEIVKLIVGRPKRDNPRLAD</sequence>
<dbReference type="SUPFAM" id="SSF53335">
    <property type="entry name" value="S-adenosyl-L-methionine-dependent methyltransferases"/>
    <property type="match status" value="1"/>
</dbReference>